<comment type="caution">
    <text evidence="2">The sequence shown here is derived from an EMBL/GenBank/DDBJ whole genome shotgun (WGS) entry which is preliminary data.</text>
</comment>
<dbReference type="GO" id="GO:0005794">
    <property type="term" value="C:Golgi apparatus"/>
    <property type="evidence" value="ECO:0007669"/>
    <property type="project" value="TreeGrafter"/>
</dbReference>
<proteinExistence type="predicted"/>
<dbReference type="PANTHER" id="PTHR21581:SF6">
    <property type="entry name" value="TRAFFICKING PROTEIN PARTICLE COMPLEX SUBUNIT 12"/>
    <property type="match status" value="1"/>
</dbReference>
<dbReference type="Gene3D" id="1.25.40.10">
    <property type="entry name" value="Tetratricopeptide repeat domain"/>
    <property type="match status" value="1"/>
</dbReference>
<feature type="region of interest" description="Disordered" evidence="1">
    <location>
        <begin position="1"/>
        <end position="76"/>
    </location>
</feature>
<dbReference type="InterPro" id="IPR011990">
    <property type="entry name" value="TPR-like_helical_dom_sf"/>
</dbReference>
<accession>A0AAI8Z5G5</accession>
<evidence type="ECO:0000313" key="2">
    <source>
        <dbReference type="EMBL" id="CAK4032777.1"/>
    </source>
</evidence>
<reference evidence="2" key="1">
    <citation type="submission" date="2023-11" db="EMBL/GenBank/DDBJ databases">
        <authorList>
            <person name="Alioto T."/>
            <person name="Alioto T."/>
            <person name="Gomez Garrido J."/>
        </authorList>
    </citation>
    <scope>NUCLEOTIDE SEQUENCE</scope>
</reference>
<evidence type="ECO:0000313" key="3">
    <source>
        <dbReference type="Proteomes" id="UP001296104"/>
    </source>
</evidence>
<dbReference type="EMBL" id="CAVMBE010000070">
    <property type="protein sequence ID" value="CAK4032777.1"/>
    <property type="molecule type" value="Genomic_DNA"/>
</dbReference>
<feature type="compositionally biased region" description="Polar residues" evidence="1">
    <location>
        <begin position="53"/>
        <end position="67"/>
    </location>
</feature>
<dbReference type="SUPFAM" id="SSF48452">
    <property type="entry name" value="TPR-like"/>
    <property type="match status" value="1"/>
</dbReference>
<feature type="compositionally biased region" description="Low complexity" evidence="1">
    <location>
        <begin position="42"/>
        <end position="52"/>
    </location>
</feature>
<name>A0AAI8Z5G5_9PEZI</name>
<evidence type="ECO:0000256" key="1">
    <source>
        <dbReference type="SAM" id="MobiDB-lite"/>
    </source>
</evidence>
<gene>
    <name evidence="2" type="ORF">LECACI_7A007935</name>
</gene>
<protein>
    <submittedName>
        <fullName evidence="2">Unnamed protein product</fullName>
    </submittedName>
</protein>
<dbReference type="AlphaFoldDB" id="A0AAI8Z5G5"/>
<keyword evidence="3" id="KW-1185">Reference proteome</keyword>
<organism evidence="2 3">
    <name type="scientific">Lecanosticta acicola</name>
    <dbReference type="NCBI Taxonomy" id="111012"/>
    <lineage>
        <taxon>Eukaryota</taxon>
        <taxon>Fungi</taxon>
        <taxon>Dikarya</taxon>
        <taxon>Ascomycota</taxon>
        <taxon>Pezizomycotina</taxon>
        <taxon>Dothideomycetes</taxon>
        <taxon>Dothideomycetidae</taxon>
        <taxon>Mycosphaerellales</taxon>
        <taxon>Mycosphaerellaceae</taxon>
        <taxon>Lecanosticta</taxon>
    </lineage>
</organism>
<dbReference type="PANTHER" id="PTHR21581">
    <property type="entry name" value="D-ALANYL-D-ALANINE CARBOXYPEPTIDASE"/>
    <property type="match status" value="1"/>
</dbReference>
<dbReference type="Proteomes" id="UP001296104">
    <property type="component" value="Unassembled WGS sequence"/>
</dbReference>
<dbReference type="GO" id="GO:0030008">
    <property type="term" value="C:TRAPP complex"/>
    <property type="evidence" value="ECO:0007669"/>
    <property type="project" value="TreeGrafter"/>
</dbReference>
<sequence length="433" mass="47469">MDSPKSPPGSVRRHARNISHPAPTRATKGLLEEATDDPLAESSPADSTSSPSQITQSVQSPESQRSTPPIPEPALLPQPLRQTANLQFLKDPGIYHELFVQDVPKAFLESEHQPPANASLPDLLQGGHFRRAAEKALRDLYASPSDAAEHILQLLYTRLACLILISRPDMAAQEAIPLIDLLARNPPGAQDIVPLIPWELRLLLVRLQSIGAADGGRRGIMSLYALAGEVRSNLRRAQDAGDGTSIAMWSAHLQDLGMRVCDALVEMGELETAARHLDTLVDVDADEVTYRKALLRLRVGDFTGAHHSVDRIHDEARKKGLQSLLRVGDGDYSAAVKSYQSLIAEFPSHEDFAQNAAVALLYTGHISSARSALEDLSSRLPVFPTLLFNLSTVYELCTDRANERKNAFIERIAARTPDPQSGGWERSNFEFKL</sequence>